<dbReference type="AlphaFoldDB" id="A0AAN8B1U2"/>
<protein>
    <submittedName>
        <fullName evidence="1">Uncharacterized protein</fullName>
    </submittedName>
</protein>
<comment type="caution">
    <text evidence="1">The sequence shown here is derived from an EMBL/GenBank/DDBJ whole genome shotgun (WGS) entry which is preliminary data.</text>
</comment>
<reference evidence="1 2" key="1">
    <citation type="journal article" date="2023" name="Mol. Biol. Evol.">
        <title>Genomics of Secondarily Temperate Adaptation in the Only Non-Antarctic Icefish.</title>
        <authorList>
            <person name="Rivera-Colon A.G."/>
            <person name="Rayamajhi N."/>
            <person name="Minhas B.F."/>
            <person name="Madrigal G."/>
            <person name="Bilyk K.T."/>
            <person name="Yoon V."/>
            <person name="Hune M."/>
            <person name="Gregory S."/>
            <person name="Cheng C.H.C."/>
            <person name="Catchen J.M."/>
        </authorList>
    </citation>
    <scope>NUCLEOTIDE SEQUENCE [LARGE SCALE GENOMIC DNA]</scope>
    <source>
        <strain evidence="1">JC2023a</strain>
    </source>
</reference>
<keyword evidence="2" id="KW-1185">Reference proteome</keyword>
<sequence length="73" mass="8311">MALVSHLQPSHRAPRLTALRGLLRGVQLKPTETESMPQQRQFHPSRHLRTTVSFWTAGMEVLCLADLSHESHE</sequence>
<gene>
    <name evidence="1" type="ORF">CesoFtcFv8_026191</name>
</gene>
<dbReference type="EMBL" id="JAULUE010002067">
    <property type="protein sequence ID" value="KAK5876886.1"/>
    <property type="molecule type" value="Genomic_DNA"/>
</dbReference>
<dbReference type="Proteomes" id="UP001335648">
    <property type="component" value="Unassembled WGS sequence"/>
</dbReference>
<name>A0AAN8B1U2_9TELE</name>
<organism evidence="1 2">
    <name type="scientific">Champsocephalus esox</name>
    <name type="common">pike icefish</name>
    <dbReference type="NCBI Taxonomy" id="159716"/>
    <lineage>
        <taxon>Eukaryota</taxon>
        <taxon>Metazoa</taxon>
        <taxon>Chordata</taxon>
        <taxon>Craniata</taxon>
        <taxon>Vertebrata</taxon>
        <taxon>Euteleostomi</taxon>
        <taxon>Actinopterygii</taxon>
        <taxon>Neopterygii</taxon>
        <taxon>Teleostei</taxon>
        <taxon>Neoteleostei</taxon>
        <taxon>Acanthomorphata</taxon>
        <taxon>Eupercaria</taxon>
        <taxon>Perciformes</taxon>
        <taxon>Notothenioidei</taxon>
        <taxon>Channichthyidae</taxon>
        <taxon>Champsocephalus</taxon>
    </lineage>
</organism>
<accession>A0AAN8B1U2</accession>
<evidence type="ECO:0000313" key="1">
    <source>
        <dbReference type="EMBL" id="KAK5876886.1"/>
    </source>
</evidence>
<evidence type="ECO:0000313" key="2">
    <source>
        <dbReference type="Proteomes" id="UP001335648"/>
    </source>
</evidence>
<proteinExistence type="predicted"/>